<evidence type="ECO:0000313" key="2">
    <source>
        <dbReference type="Proteomes" id="UP000628463"/>
    </source>
</evidence>
<dbReference type="RefSeq" id="WP_186837445.1">
    <property type="nucleotide sequence ID" value="NZ_JACOPD010000012.1"/>
</dbReference>
<accession>A0ABR7G329</accession>
<dbReference type="Proteomes" id="UP000628463">
    <property type="component" value="Unassembled WGS sequence"/>
</dbReference>
<evidence type="ECO:0000313" key="1">
    <source>
        <dbReference type="EMBL" id="MBC5681845.1"/>
    </source>
</evidence>
<comment type="caution">
    <text evidence="1">The sequence shown here is derived from an EMBL/GenBank/DDBJ whole genome shotgun (WGS) entry which is preliminary data.</text>
</comment>
<reference evidence="1 2" key="1">
    <citation type="submission" date="2020-08" db="EMBL/GenBank/DDBJ databases">
        <title>Genome public.</title>
        <authorList>
            <person name="Liu C."/>
            <person name="Sun Q."/>
        </authorList>
    </citation>
    <scope>NUCLEOTIDE SEQUENCE [LARGE SCALE GENOMIC DNA]</scope>
    <source>
        <strain evidence="1 2">NSJ-43</strain>
    </source>
</reference>
<gene>
    <name evidence="1" type="ORF">H8S01_12875</name>
</gene>
<sequence>MTSYTKTEEERINEYREFISKVPAIDDMNSQKEVDKEGYLQTLKKFISDYALFEEVKIMIEESVCLRNRKDILNKCLTLFQNSDFEMFNHVVPIQIEGMFADYLMDSTTFRRFTKLEMYTSAVLQEKIQYLLDIGDEIYTEVVEYFMYYFNNIIRNKIAHGNYRSIFKDVIDAEIFSIELLLDMCTLIYMTIRKSETEKMHRFIHGYQKHYAERIAGEHPHFGAFFNDVIGQKTIHSYDTIERYRPLQVAYWLITPYYEHIYEAVEDKTDLLELRADFLSKDFWEYTLDKLNNVISEGFDYLCINDEFGSVVNALFKCNIGSDVKVILGKVNRAFSEIRKMSD</sequence>
<proteinExistence type="predicted"/>
<dbReference type="EMBL" id="JACOPD010000012">
    <property type="protein sequence ID" value="MBC5681845.1"/>
    <property type="molecule type" value="Genomic_DNA"/>
</dbReference>
<protein>
    <submittedName>
        <fullName evidence="1">Uncharacterized protein</fullName>
    </submittedName>
</protein>
<organism evidence="1 2">
    <name type="scientific">Lachnospira hominis</name>
    <name type="common">ex Liu et al. 2021</name>
    <dbReference type="NCBI Taxonomy" id="2763051"/>
    <lineage>
        <taxon>Bacteria</taxon>
        <taxon>Bacillati</taxon>
        <taxon>Bacillota</taxon>
        <taxon>Clostridia</taxon>
        <taxon>Lachnospirales</taxon>
        <taxon>Lachnospiraceae</taxon>
        <taxon>Lachnospira</taxon>
    </lineage>
</organism>
<name>A0ABR7G329_9FIRM</name>
<keyword evidence="2" id="KW-1185">Reference proteome</keyword>